<keyword evidence="1 5" id="KW-0963">Cytoplasm</keyword>
<gene>
    <name evidence="5 9" type="primary">rimM</name>
    <name evidence="9" type="ORF">ACFQ2F_02430</name>
</gene>
<evidence type="ECO:0000256" key="2">
    <source>
        <dbReference type="ARBA" id="ARBA00022517"/>
    </source>
</evidence>
<dbReference type="SUPFAM" id="SSF50447">
    <property type="entry name" value="Translation proteins"/>
    <property type="match status" value="1"/>
</dbReference>
<comment type="similarity">
    <text evidence="5">Belongs to the RimM family.</text>
</comment>
<dbReference type="InterPro" id="IPR011961">
    <property type="entry name" value="RimM"/>
</dbReference>
<dbReference type="InterPro" id="IPR011033">
    <property type="entry name" value="PRC_barrel-like_sf"/>
</dbReference>
<dbReference type="PANTHER" id="PTHR33692:SF1">
    <property type="entry name" value="RIBOSOME MATURATION FACTOR RIMM"/>
    <property type="match status" value="1"/>
</dbReference>
<comment type="caution">
    <text evidence="9">The sequence shown here is derived from an EMBL/GenBank/DDBJ whole genome shotgun (WGS) entry which is preliminary data.</text>
</comment>
<comment type="subunit">
    <text evidence="5">Binds ribosomal protein uS19.</text>
</comment>
<dbReference type="SUPFAM" id="SSF50346">
    <property type="entry name" value="PRC-barrel domain"/>
    <property type="match status" value="1"/>
</dbReference>
<name>A0ABW3J696_9HYPH</name>
<evidence type="ECO:0000256" key="3">
    <source>
        <dbReference type="ARBA" id="ARBA00022552"/>
    </source>
</evidence>
<feature type="region of interest" description="Disordered" evidence="6">
    <location>
        <begin position="169"/>
        <end position="195"/>
    </location>
</feature>
<dbReference type="PANTHER" id="PTHR33692">
    <property type="entry name" value="RIBOSOME MATURATION FACTOR RIMM"/>
    <property type="match status" value="1"/>
</dbReference>
<dbReference type="InterPro" id="IPR036976">
    <property type="entry name" value="RimM_N_sf"/>
</dbReference>
<dbReference type="Proteomes" id="UP001597102">
    <property type="component" value="Unassembled WGS sequence"/>
</dbReference>
<keyword evidence="2 5" id="KW-0690">Ribosome biogenesis</keyword>
<organism evidence="9 10">
    <name type="scientific">Methyloligella solikamskensis</name>
    <dbReference type="NCBI Taxonomy" id="1177756"/>
    <lineage>
        <taxon>Bacteria</taxon>
        <taxon>Pseudomonadati</taxon>
        <taxon>Pseudomonadota</taxon>
        <taxon>Alphaproteobacteria</taxon>
        <taxon>Hyphomicrobiales</taxon>
        <taxon>Hyphomicrobiaceae</taxon>
        <taxon>Methyloligella</taxon>
    </lineage>
</organism>
<dbReference type="Gene3D" id="2.40.30.60">
    <property type="entry name" value="RimM"/>
    <property type="match status" value="1"/>
</dbReference>
<feature type="compositionally biased region" description="Acidic residues" evidence="6">
    <location>
        <begin position="171"/>
        <end position="183"/>
    </location>
</feature>
<comment type="subcellular location">
    <subcellularLocation>
        <location evidence="5">Cytoplasm</location>
    </subcellularLocation>
</comment>
<evidence type="ECO:0000256" key="1">
    <source>
        <dbReference type="ARBA" id="ARBA00022490"/>
    </source>
</evidence>
<proteinExistence type="inferred from homology"/>
<dbReference type="Pfam" id="PF01782">
    <property type="entry name" value="RimM"/>
    <property type="match status" value="1"/>
</dbReference>
<dbReference type="Gene3D" id="2.30.30.240">
    <property type="entry name" value="PRC-barrel domain"/>
    <property type="match status" value="1"/>
</dbReference>
<evidence type="ECO:0000256" key="5">
    <source>
        <dbReference type="HAMAP-Rule" id="MF_00014"/>
    </source>
</evidence>
<keyword evidence="3 5" id="KW-0698">rRNA processing</keyword>
<evidence type="ECO:0000259" key="7">
    <source>
        <dbReference type="Pfam" id="PF01782"/>
    </source>
</evidence>
<comment type="function">
    <text evidence="5">An accessory protein needed during the final step in the assembly of 30S ribosomal subunit, possibly for assembly of the head region. Essential for efficient processing of 16S rRNA. May be needed both before and after RbfA during the maturation of 16S rRNA. It has affinity for free ribosomal 30S subunits but not for 70S ribosomes.</text>
</comment>
<evidence type="ECO:0000259" key="8">
    <source>
        <dbReference type="Pfam" id="PF24986"/>
    </source>
</evidence>
<evidence type="ECO:0000313" key="10">
    <source>
        <dbReference type="Proteomes" id="UP001597102"/>
    </source>
</evidence>
<keyword evidence="10" id="KW-1185">Reference proteome</keyword>
<comment type="domain">
    <text evidence="5">The PRC barrel domain binds ribosomal protein uS19.</text>
</comment>
<feature type="domain" description="Ribosome maturation factor RimM PRC barrel" evidence="8">
    <location>
        <begin position="104"/>
        <end position="171"/>
    </location>
</feature>
<dbReference type="HAMAP" id="MF_00014">
    <property type="entry name" value="Ribosome_mat_RimM"/>
    <property type="match status" value="1"/>
</dbReference>
<reference evidence="10" key="1">
    <citation type="journal article" date="2019" name="Int. J. Syst. Evol. Microbiol.">
        <title>The Global Catalogue of Microorganisms (GCM) 10K type strain sequencing project: providing services to taxonomists for standard genome sequencing and annotation.</title>
        <authorList>
            <consortium name="The Broad Institute Genomics Platform"/>
            <consortium name="The Broad Institute Genome Sequencing Center for Infectious Disease"/>
            <person name="Wu L."/>
            <person name="Ma J."/>
        </authorList>
    </citation>
    <scope>NUCLEOTIDE SEQUENCE [LARGE SCALE GENOMIC DNA]</scope>
    <source>
        <strain evidence="10">CCUG 61697</strain>
    </source>
</reference>
<evidence type="ECO:0000313" key="9">
    <source>
        <dbReference type="EMBL" id="MFD0985950.1"/>
    </source>
</evidence>
<dbReference type="InterPro" id="IPR002676">
    <property type="entry name" value="RimM_N"/>
</dbReference>
<dbReference type="EMBL" id="JBHTJO010000001">
    <property type="protein sequence ID" value="MFD0985950.1"/>
    <property type="molecule type" value="Genomic_DNA"/>
</dbReference>
<feature type="compositionally biased region" description="Basic and acidic residues" evidence="6">
    <location>
        <begin position="184"/>
        <end position="195"/>
    </location>
</feature>
<keyword evidence="4 5" id="KW-0143">Chaperone</keyword>
<dbReference type="InterPro" id="IPR009000">
    <property type="entry name" value="Transl_B-barrel_sf"/>
</dbReference>
<dbReference type="Pfam" id="PF24986">
    <property type="entry name" value="PRC_RimM"/>
    <property type="match status" value="1"/>
</dbReference>
<evidence type="ECO:0000256" key="6">
    <source>
        <dbReference type="SAM" id="MobiDB-lite"/>
    </source>
</evidence>
<accession>A0ABW3J696</accession>
<sequence length="195" mass="21073">MAAGEKADDRLLLGEIGAAHGLKGELRLRSYTENPAAIADYGKLQTEAGDRTFKIAHLREGPKGLIAKFKGVNGRNEAEALTGTKLYVDRDRLPESEPDEWYYADLVGLTAIDGEGAELGVVTAVHNFGASDIIELQPESGQTILVPFTEEAVPNVDIEAGRLTIHLPEGLIDEPGEDEPAEDEPTRNAPSREEE</sequence>
<dbReference type="InterPro" id="IPR056792">
    <property type="entry name" value="PRC_RimM"/>
</dbReference>
<dbReference type="NCBIfam" id="TIGR02273">
    <property type="entry name" value="16S_RimM"/>
    <property type="match status" value="1"/>
</dbReference>
<feature type="domain" description="RimM N-terminal" evidence="7">
    <location>
        <begin position="13"/>
        <end position="91"/>
    </location>
</feature>
<dbReference type="RefSeq" id="WP_379085184.1">
    <property type="nucleotide sequence ID" value="NZ_JBHTJO010000001.1"/>
</dbReference>
<protein>
    <recommendedName>
        <fullName evidence="5">Ribosome maturation factor RimM</fullName>
    </recommendedName>
</protein>
<evidence type="ECO:0000256" key="4">
    <source>
        <dbReference type="ARBA" id="ARBA00023186"/>
    </source>
</evidence>